<dbReference type="AlphaFoldDB" id="A0A2T0RF34"/>
<feature type="region of interest" description="Disordered" evidence="1">
    <location>
        <begin position="270"/>
        <end position="291"/>
    </location>
</feature>
<accession>A0A2T0RF34</accession>
<protein>
    <submittedName>
        <fullName evidence="3">Uncharacterized protein</fullName>
    </submittedName>
</protein>
<evidence type="ECO:0000313" key="4">
    <source>
        <dbReference type="Proteomes" id="UP000239209"/>
    </source>
</evidence>
<organism evidence="3 4">
    <name type="scientific">Pseudosporangium ferrugineum</name>
    <dbReference type="NCBI Taxonomy" id="439699"/>
    <lineage>
        <taxon>Bacteria</taxon>
        <taxon>Bacillati</taxon>
        <taxon>Actinomycetota</taxon>
        <taxon>Actinomycetes</taxon>
        <taxon>Micromonosporales</taxon>
        <taxon>Micromonosporaceae</taxon>
        <taxon>Pseudosporangium</taxon>
    </lineage>
</organism>
<evidence type="ECO:0000313" key="3">
    <source>
        <dbReference type="EMBL" id="PRY19749.1"/>
    </source>
</evidence>
<dbReference type="EMBL" id="PVZG01000029">
    <property type="protein sequence ID" value="PRY19749.1"/>
    <property type="molecule type" value="Genomic_DNA"/>
</dbReference>
<reference evidence="3 4" key="1">
    <citation type="submission" date="2018-03" db="EMBL/GenBank/DDBJ databases">
        <title>Genomic Encyclopedia of Archaeal and Bacterial Type Strains, Phase II (KMG-II): from individual species to whole genera.</title>
        <authorList>
            <person name="Goeker M."/>
        </authorList>
    </citation>
    <scope>NUCLEOTIDE SEQUENCE [LARGE SCALE GENOMIC DNA]</scope>
    <source>
        <strain evidence="3 4">DSM 45348</strain>
    </source>
</reference>
<evidence type="ECO:0000256" key="1">
    <source>
        <dbReference type="SAM" id="MobiDB-lite"/>
    </source>
</evidence>
<evidence type="ECO:0000256" key="2">
    <source>
        <dbReference type="SAM" id="SignalP"/>
    </source>
</evidence>
<feature type="compositionally biased region" description="Acidic residues" evidence="1">
    <location>
        <begin position="277"/>
        <end position="287"/>
    </location>
</feature>
<sequence>MKTRGIAGALLAAGLLVAGAGCDPAWAEAQFIEVVAGGGENDGGAAADAFIDGRLVDMVAGRDGVLRVLTEQKDVLTLWAVRDGQLGKVTVPDLKADYISQVAAGPGDTVYAAMWNGDGGVWQIKADGSVAQKVGIDRDTYRGDRKPAADGAAVAGAYVRYLHGVAVTADDRLYFAEERIEPVTHQLVRTVQDGKLKTVLGRDLTGLTERQWRSARTTTGFPAETPGPQIAVENGLNDPLALGPDGTLYAAPGRRSVVAVRPNGLAHEVIGNTGGGYDEDAEPPEEPFLDRGPAKKARVNLTGTGSARLGQSNASLVTDADGDLYLTSVHSESDFLPDSFAWTGDVTDTQRELLERSKKQRRGDTEILRVRKDGSLSTVAGHADAVAVQGEWIYLARAFTDVDNNPRVIVVRTEVVG</sequence>
<name>A0A2T0RF34_9ACTN</name>
<dbReference type="PROSITE" id="PS51257">
    <property type="entry name" value="PROKAR_LIPOPROTEIN"/>
    <property type="match status" value="1"/>
</dbReference>
<comment type="caution">
    <text evidence="3">The sequence shown here is derived from an EMBL/GenBank/DDBJ whole genome shotgun (WGS) entry which is preliminary data.</text>
</comment>
<feature type="signal peptide" evidence="2">
    <location>
        <begin position="1"/>
        <end position="20"/>
    </location>
</feature>
<keyword evidence="4" id="KW-1185">Reference proteome</keyword>
<dbReference type="Proteomes" id="UP000239209">
    <property type="component" value="Unassembled WGS sequence"/>
</dbReference>
<dbReference type="RefSeq" id="WP_146164283.1">
    <property type="nucleotide sequence ID" value="NZ_PVZG01000029.1"/>
</dbReference>
<dbReference type="SUPFAM" id="SSF101898">
    <property type="entry name" value="NHL repeat"/>
    <property type="match status" value="1"/>
</dbReference>
<proteinExistence type="predicted"/>
<gene>
    <name evidence="3" type="ORF">CLV70_12945</name>
</gene>
<dbReference type="OrthoDB" id="3356601at2"/>
<keyword evidence="2" id="KW-0732">Signal</keyword>
<feature type="chain" id="PRO_5039157680" evidence="2">
    <location>
        <begin position="21"/>
        <end position="417"/>
    </location>
</feature>